<feature type="transmembrane region" description="Helical" evidence="1">
    <location>
        <begin position="36"/>
        <end position="54"/>
    </location>
</feature>
<keyword evidence="1" id="KW-0812">Transmembrane</keyword>
<dbReference type="EMBL" id="RQHV01000002">
    <property type="protein sequence ID" value="TGN14595.1"/>
    <property type="molecule type" value="Genomic_DNA"/>
</dbReference>
<proteinExistence type="predicted"/>
<sequence>MISVIPSAAESVWSEGYGDTHFLYHQLLRFVSASGIKLWISLLTSVCLFSYLIYAKGKNIREILFYSGLFLFGSYVFTGRLLFGKGLLVFLPLFIAYLIVWDRKNKLAVLSLAWILVWTYPLSPLLLLYSFVSNSFSFMENYRIRKNTNLFSMLGFLKEYSLFYHALIGFCSGLFIHPSFPNQFHAFYLEWWGQIFPPNDVEKIAEWLAPGNLLFFQTFFVLILISIFMKKDGDRALLVLFAIGFVSSYFTTKSIEWTVPIGLLWLGSSASLKEKIQDDKFAIVFGCLFFFYAGHLAQGADYQIKKNREENDLTSVSLACEKLETGTRLWVRWDDFPSFYFKCPKLIYPFGLNPIYSFAKNPTRYQMIFSFWKNEGDDLSELPYYLGYEYVIIDSKKHGSFLLSMMQNQPNWKIIHSLNTFFLFKREKTNATIHPEKTKTKPMNLEIPKPWGR</sequence>
<evidence type="ECO:0000313" key="2">
    <source>
        <dbReference type="EMBL" id="TGN14595.1"/>
    </source>
</evidence>
<name>A0A4R9LUK8_9LEPT</name>
<dbReference type="OrthoDB" id="9817210at2"/>
<feature type="transmembrane region" description="Helical" evidence="1">
    <location>
        <begin position="160"/>
        <end position="180"/>
    </location>
</feature>
<accession>A0A4R9LUK8</accession>
<protein>
    <submittedName>
        <fullName evidence="2">Uncharacterized protein</fullName>
    </submittedName>
</protein>
<organism evidence="2 3">
    <name type="scientific">Leptospira ilyithenensis</name>
    <dbReference type="NCBI Taxonomy" id="2484901"/>
    <lineage>
        <taxon>Bacteria</taxon>
        <taxon>Pseudomonadati</taxon>
        <taxon>Spirochaetota</taxon>
        <taxon>Spirochaetia</taxon>
        <taxon>Leptospirales</taxon>
        <taxon>Leptospiraceae</taxon>
        <taxon>Leptospira</taxon>
    </lineage>
</organism>
<dbReference type="AlphaFoldDB" id="A0A4R9LUK8"/>
<comment type="caution">
    <text evidence="2">The sequence shown here is derived from an EMBL/GenBank/DDBJ whole genome shotgun (WGS) entry which is preliminary data.</text>
</comment>
<keyword evidence="1" id="KW-0472">Membrane</keyword>
<gene>
    <name evidence="2" type="ORF">EHS11_00980</name>
</gene>
<dbReference type="Proteomes" id="UP000298264">
    <property type="component" value="Unassembled WGS sequence"/>
</dbReference>
<feature type="transmembrane region" description="Helical" evidence="1">
    <location>
        <begin position="75"/>
        <end position="100"/>
    </location>
</feature>
<reference evidence="2" key="1">
    <citation type="journal article" date="2019" name="PLoS Negl. Trop. Dis.">
        <title>Revisiting the worldwide diversity of Leptospira species in the environment.</title>
        <authorList>
            <person name="Vincent A.T."/>
            <person name="Schiettekatte O."/>
            <person name="Bourhy P."/>
            <person name="Veyrier F.J."/>
            <person name="Picardeau M."/>
        </authorList>
    </citation>
    <scope>NUCLEOTIDE SEQUENCE [LARGE SCALE GENOMIC DNA]</scope>
    <source>
        <strain evidence="2">201400974</strain>
    </source>
</reference>
<evidence type="ECO:0000256" key="1">
    <source>
        <dbReference type="SAM" id="Phobius"/>
    </source>
</evidence>
<feature type="transmembrane region" description="Helical" evidence="1">
    <location>
        <begin position="207"/>
        <end position="229"/>
    </location>
</feature>
<feature type="transmembrane region" description="Helical" evidence="1">
    <location>
        <begin position="112"/>
        <end position="139"/>
    </location>
</feature>
<evidence type="ECO:0000313" key="3">
    <source>
        <dbReference type="Proteomes" id="UP000298264"/>
    </source>
</evidence>
<keyword evidence="1" id="KW-1133">Transmembrane helix</keyword>
<feature type="transmembrane region" description="Helical" evidence="1">
    <location>
        <begin position="281"/>
        <end position="298"/>
    </location>
</feature>
<feature type="transmembrane region" description="Helical" evidence="1">
    <location>
        <begin position="236"/>
        <end position="255"/>
    </location>
</feature>
<keyword evidence="3" id="KW-1185">Reference proteome</keyword>